<dbReference type="InterPro" id="IPR013022">
    <property type="entry name" value="Xyl_isomerase-like_TIM-brl"/>
</dbReference>
<feature type="domain" description="Xylose isomerase-like TIM barrel" evidence="1">
    <location>
        <begin position="46"/>
        <end position="224"/>
    </location>
</feature>
<dbReference type="Gene3D" id="3.20.20.150">
    <property type="entry name" value="Divalent-metal-dependent TIM barrel enzymes"/>
    <property type="match status" value="1"/>
</dbReference>
<evidence type="ECO:0000313" key="3">
    <source>
        <dbReference type="Proteomes" id="UP000199656"/>
    </source>
</evidence>
<reference evidence="3" key="1">
    <citation type="submission" date="2016-10" db="EMBL/GenBank/DDBJ databases">
        <authorList>
            <person name="Varghese N."/>
            <person name="Submissions S."/>
        </authorList>
    </citation>
    <scope>NUCLEOTIDE SEQUENCE [LARGE SCALE GENOMIC DNA]</scope>
    <source>
        <strain evidence="3">DSM 23920</strain>
    </source>
</reference>
<dbReference type="InterPro" id="IPR036237">
    <property type="entry name" value="Xyl_isomerase-like_sf"/>
</dbReference>
<protein>
    <submittedName>
        <fullName evidence="2">Xylose isomerase-like TIM barrel</fullName>
    </submittedName>
</protein>
<dbReference type="EMBL" id="FNRL01000007">
    <property type="protein sequence ID" value="SEA44834.1"/>
    <property type="molecule type" value="Genomic_DNA"/>
</dbReference>
<dbReference type="OrthoDB" id="1399043at2"/>
<dbReference type="RefSeq" id="WP_089761152.1">
    <property type="nucleotide sequence ID" value="NZ_BKAT01000037.1"/>
</dbReference>
<dbReference type="PANTHER" id="PTHR12110:SF21">
    <property type="entry name" value="XYLOSE ISOMERASE-LIKE TIM BARREL DOMAIN-CONTAINING PROTEIN"/>
    <property type="match status" value="1"/>
</dbReference>
<dbReference type="STRING" id="408074.SAMN05660909_01985"/>
<accession>A0A1H4B9U6</accession>
<dbReference type="InterPro" id="IPR050312">
    <property type="entry name" value="IolE/XylAMocC-like"/>
</dbReference>
<proteinExistence type="predicted"/>
<dbReference type="Pfam" id="PF01261">
    <property type="entry name" value="AP_endonuc_2"/>
    <property type="match status" value="1"/>
</dbReference>
<dbReference type="SUPFAM" id="SSF51658">
    <property type="entry name" value="Xylose isomerase-like"/>
    <property type="match status" value="1"/>
</dbReference>
<keyword evidence="2" id="KW-0413">Isomerase</keyword>
<evidence type="ECO:0000313" key="2">
    <source>
        <dbReference type="EMBL" id="SEA44834.1"/>
    </source>
</evidence>
<evidence type="ECO:0000259" key="1">
    <source>
        <dbReference type="Pfam" id="PF01261"/>
    </source>
</evidence>
<dbReference type="Proteomes" id="UP000199656">
    <property type="component" value="Unassembled WGS sequence"/>
</dbReference>
<sequence length="346" mass="38346">MKDNNYPKLHNATWPGIVGKGDDSQPIIPFDTLLQMTAAAEVDGVKFDGIDIGLFDPHVPVNSSDDELKRLADKVAGYNLEIGSLVAPIWPPEGGSAMGSREERNRFIEQVRKACSVGQRLRKIGIRPNGIIRIDSACSPEAWSKDPAGNTKLIAQTFREAADVAADFGEQLAAEGEICWGGMHSWKAMIDTLNAVDRPNVGFQADMSHTFLYLLGYNSPEDRILPADFQWGDRAALAEGLKTLTAALRPWTIDFHVAQNDGTVYGSGSHDKTGRHCLPTDPNGKLNIGEDAGYWLRDENGQLTKRFRHICWDGCMFPNEVMTQQKTWNDILAAMIKVRQQHGWQE</sequence>
<name>A0A1H4B9U6_9BACT</name>
<dbReference type="PANTHER" id="PTHR12110">
    <property type="entry name" value="HYDROXYPYRUVATE ISOMERASE"/>
    <property type="match status" value="1"/>
</dbReference>
<dbReference type="AlphaFoldDB" id="A0A1H4B9U6"/>
<organism evidence="2 3">
    <name type="scientific">Chitinophaga terrae</name>
    <name type="common">ex Kim and Jung 2007</name>
    <dbReference type="NCBI Taxonomy" id="408074"/>
    <lineage>
        <taxon>Bacteria</taxon>
        <taxon>Pseudomonadati</taxon>
        <taxon>Bacteroidota</taxon>
        <taxon>Chitinophagia</taxon>
        <taxon>Chitinophagales</taxon>
        <taxon>Chitinophagaceae</taxon>
        <taxon>Chitinophaga</taxon>
    </lineage>
</organism>
<gene>
    <name evidence="2" type="ORF">SAMN05660909_01985</name>
</gene>
<keyword evidence="3" id="KW-1185">Reference proteome</keyword>
<dbReference type="GO" id="GO:0016853">
    <property type="term" value="F:isomerase activity"/>
    <property type="evidence" value="ECO:0007669"/>
    <property type="project" value="UniProtKB-KW"/>
</dbReference>